<reference evidence="4 5" key="1">
    <citation type="submission" date="2019-09" db="EMBL/GenBank/DDBJ databases">
        <title>Prevotella A2879 sp. nov., isolated from an abscess of a patient.</title>
        <authorList>
            <person name="Buhl M."/>
            <person name="Oberhettinger P."/>
        </authorList>
    </citation>
    <scope>NUCLEOTIDE SEQUENCE [LARGE SCALE GENOMIC DNA]</scope>
    <source>
        <strain evidence="4 5">A2879</strain>
    </source>
</reference>
<dbReference type="InterPro" id="IPR011250">
    <property type="entry name" value="OMP/PagP_B-barrel"/>
</dbReference>
<feature type="signal peptide" evidence="2">
    <location>
        <begin position="1"/>
        <end position="19"/>
    </location>
</feature>
<gene>
    <name evidence="4" type="ORF">F0475_06315</name>
</gene>
<sequence length="177" mass="19004">MKKILMTLAVAFVAIAANAQVYVGGGVGIGSSKEGSHDAVTTYKVLPEIGYNVNKDVAIGTVIGWGKGAPTEIEQDNLRNYITVQPYVRYTFVHSKYVNAFVDGSLGYTHYHGKINAWSAGLKPGIAVNLNKKVSFVAHVGFAGWQSIKVKGASKDSHAWGANLDGNNITFGAYYNF</sequence>
<comment type="caution">
    <text evidence="4">The sequence shown here is derived from an EMBL/GenBank/DDBJ whole genome shotgun (WGS) entry which is preliminary data.</text>
</comment>
<dbReference type="AlphaFoldDB" id="A0A7C9LTG7"/>
<organism evidence="4 5">
    <name type="scientific">Prevotella vespertina</name>
    <dbReference type="NCBI Taxonomy" id="2608404"/>
    <lineage>
        <taxon>Bacteria</taxon>
        <taxon>Pseudomonadati</taxon>
        <taxon>Bacteroidota</taxon>
        <taxon>Bacteroidia</taxon>
        <taxon>Bacteroidales</taxon>
        <taxon>Prevotellaceae</taxon>
        <taxon>Prevotella</taxon>
    </lineage>
</organism>
<feature type="domain" description="Outer membrane protein beta-barrel" evidence="3">
    <location>
        <begin position="8"/>
        <end position="177"/>
    </location>
</feature>
<dbReference type="Pfam" id="PF13505">
    <property type="entry name" value="OMP_b-brl"/>
    <property type="match status" value="1"/>
</dbReference>
<evidence type="ECO:0000313" key="5">
    <source>
        <dbReference type="Proteomes" id="UP000482295"/>
    </source>
</evidence>
<dbReference type="RefSeq" id="WP_155715933.1">
    <property type="nucleotide sequence ID" value="NZ_VVIQ01000005.1"/>
</dbReference>
<evidence type="ECO:0000259" key="3">
    <source>
        <dbReference type="Pfam" id="PF13505"/>
    </source>
</evidence>
<evidence type="ECO:0000313" key="4">
    <source>
        <dbReference type="EMBL" id="MUL27919.1"/>
    </source>
</evidence>
<proteinExistence type="predicted"/>
<keyword evidence="5" id="KW-1185">Reference proteome</keyword>
<accession>A0A7C9LTG7</accession>
<dbReference type="EMBL" id="VVIQ01000005">
    <property type="protein sequence ID" value="MUL27919.1"/>
    <property type="molecule type" value="Genomic_DNA"/>
</dbReference>
<dbReference type="Proteomes" id="UP000482295">
    <property type="component" value="Unassembled WGS sequence"/>
</dbReference>
<evidence type="ECO:0000256" key="2">
    <source>
        <dbReference type="SAM" id="SignalP"/>
    </source>
</evidence>
<dbReference type="SUPFAM" id="SSF56925">
    <property type="entry name" value="OMPA-like"/>
    <property type="match status" value="1"/>
</dbReference>
<protein>
    <submittedName>
        <fullName evidence="4">Porin family protein</fullName>
    </submittedName>
</protein>
<evidence type="ECO:0000256" key="1">
    <source>
        <dbReference type="ARBA" id="ARBA00022729"/>
    </source>
</evidence>
<name>A0A7C9LTG7_9BACT</name>
<dbReference type="InterPro" id="IPR027385">
    <property type="entry name" value="Beta-barrel_OMP"/>
</dbReference>
<keyword evidence="1 2" id="KW-0732">Signal</keyword>
<feature type="chain" id="PRO_5028916536" evidence="2">
    <location>
        <begin position="20"/>
        <end position="177"/>
    </location>
</feature>